<dbReference type="Gene3D" id="3.30.450.20">
    <property type="entry name" value="PAS domain"/>
    <property type="match status" value="3"/>
</dbReference>
<sequence length="831" mass="91742">MQFIHAERSHLPPTSDLLQLIERSAFVGVWSVDAALRCLSWSDQLAAMHGMPAGYAPPAEDALRHFVPEHRAEVEEQLRRCVEFGDPFDIEVQIEADGGRRAWVRCIGQAVRNADGTVSGVEGLLQEIAPAGYPLDTLLRHTVSMGGALGSGEAFVTVDHEGRISFLNEHAAELLDGGDTTLLGRKIWSFFQKRARLALEERIRHALENHEMLELEERDAQVNHCLELRGFPFSGGLALHLRDVTARREAQQHLRLLEGSIARLNDIVIITEAGPFGEPGPRIVFVNDAFERRTGYTRAEVLGRTPRLLQGPDTQRAQLDRIRAALEQWQPVRVDLINHTKAGEPYWVDLDISPVWDGARRLTHWVAVGRDITERKTAEEKIQYLAFYDPLTQLPNRQHLLDRLQVAMQETLEHGTHEGALMFIDLDNFKVLNDTLGHAKGDMLLQQVSRRLRGCVAKGDLVARLGGDEFVVLLENKAEKPLDPLTAAKAVSHRILAALGEPYVLPGYLHHSTCSIGVTLFGKGASSVNELLKQADLAMYQAKAAGRNAVRFFDPEMQAVASAHAELAADLRQAWRDGALTVEYQPQVGEAGRMTGVEALLRWDHPARGRVEPSQFIPAAEETSLIIPIGSWVLEAACAQIAAWSARPDRRHLSIAVNVSVRQFRHPDFVDEVMTCIRAAGIEPSKLKLELTESLLADGIEVTVAKMGSLKAMGVGLSLDDFGIGYSSLSYLKRLPLDELKIDREFVKDILTDANDAAIAGTIIGLARSLGLNVIAEGVETIEQRDFLARQGCHQYQGYLYCRPLAIGQLEAFLDETKGTAAIPEPSSVGS</sequence>
<protein>
    <submittedName>
        <fullName evidence="5">EAL domain-containing protein</fullName>
    </submittedName>
</protein>
<evidence type="ECO:0000259" key="3">
    <source>
        <dbReference type="PROSITE" id="PS50883"/>
    </source>
</evidence>
<feature type="domain" description="PAS" evidence="1">
    <location>
        <begin position="155"/>
        <end position="210"/>
    </location>
</feature>
<dbReference type="Pfam" id="PF08447">
    <property type="entry name" value="PAS_3"/>
    <property type="match status" value="1"/>
</dbReference>
<dbReference type="InterPro" id="IPR035919">
    <property type="entry name" value="EAL_sf"/>
</dbReference>
<feature type="domain" description="GGDEF" evidence="4">
    <location>
        <begin position="417"/>
        <end position="555"/>
    </location>
</feature>
<dbReference type="PROSITE" id="PS50112">
    <property type="entry name" value="PAS"/>
    <property type="match status" value="2"/>
</dbReference>
<accession>A0A562ZTA1</accession>
<feature type="domain" description="PAS" evidence="1">
    <location>
        <begin position="280"/>
        <end position="329"/>
    </location>
</feature>
<feature type="domain" description="PAC" evidence="2">
    <location>
        <begin position="330"/>
        <end position="384"/>
    </location>
</feature>
<proteinExistence type="predicted"/>
<evidence type="ECO:0000259" key="1">
    <source>
        <dbReference type="PROSITE" id="PS50112"/>
    </source>
</evidence>
<dbReference type="AlphaFoldDB" id="A0A562ZTA1"/>
<dbReference type="PROSITE" id="PS50887">
    <property type="entry name" value="GGDEF"/>
    <property type="match status" value="1"/>
</dbReference>
<dbReference type="InterPro" id="IPR013655">
    <property type="entry name" value="PAS_fold_3"/>
</dbReference>
<dbReference type="Pfam" id="PF08448">
    <property type="entry name" value="PAS_4"/>
    <property type="match status" value="1"/>
</dbReference>
<dbReference type="InterPro" id="IPR001610">
    <property type="entry name" value="PAC"/>
</dbReference>
<dbReference type="CDD" id="cd01949">
    <property type="entry name" value="GGDEF"/>
    <property type="match status" value="1"/>
</dbReference>
<dbReference type="InterPro" id="IPR000160">
    <property type="entry name" value="GGDEF_dom"/>
</dbReference>
<dbReference type="InterPro" id="IPR013656">
    <property type="entry name" value="PAS_4"/>
</dbReference>
<dbReference type="InterPro" id="IPR052155">
    <property type="entry name" value="Biofilm_reg_signaling"/>
</dbReference>
<dbReference type="PANTHER" id="PTHR44757">
    <property type="entry name" value="DIGUANYLATE CYCLASE DGCP"/>
    <property type="match status" value="1"/>
</dbReference>
<dbReference type="InterPro" id="IPR000014">
    <property type="entry name" value="PAS"/>
</dbReference>
<dbReference type="PANTHER" id="PTHR44757:SF2">
    <property type="entry name" value="BIOFILM ARCHITECTURE MAINTENANCE PROTEIN MBAA"/>
    <property type="match status" value="1"/>
</dbReference>
<dbReference type="SUPFAM" id="SSF55073">
    <property type="entry name" value="Nucleotide cyclase"/>
    <property type="match status" value="1"/>
</dbReference>
<dbReference type="PROSITE" id="PS50113">
    <property type="entry name" value="PAC"/>
    <property type="match status" value="1"/>
</dbReference>
<dbReference type="Gene3D" id="3.20.20.450">
    <property type="entry name" value="EAL domain"/>
    <property type="match status" value="1"/>
</dbReference>
<dbReference type="CDD" id="cd00130">
    <property type="entry name" value="PAS"/>
    <property type="match status" value="3"/>
</dbReference>
<dbReference type="Pfam" id="PF00563">
    <property type="entry name" value="EAL"/>
    <property type="match status" value="1"/>
</dbReference>
<evidence type="ECO:0000313" key="6">
    <source>
        <dbReference type="Proteomes" id="UP000318199"/>
    </source>
</evidence>
<dbReference type="PROSITE" id="PS50883">
    <property type="entry name" value="EAL"/>
    <property type="match status" value="1"/>
</dbReference>
<reference evidence="5 6" key="1">
    <citation type="submission" date="2019-07" db="EMBL/GenBank/DDBJ databases">
        <title>Caenimonas sedimenti sp. nov., isolated from activated sludge.</title>
        <authorList>
            <person name="Xu J."/>
        </authorList>
    </citation>
    <scope>NUCLEOTIDE SEQUENCE [LARGE SCALE GENOMIC DNA]</scope>
    <source>
        <strain evidence="5 6">HX-9-20</strain>
    </source>
</reference>
<dbReference type="NCBIfam" id="TIGR00229">
    <property type="entry name" value="sensory_box"/>
    <property type="match status" value="1"/>
</dbReference>
<evidence type="ECO:0000313" key="5">
    <source>
        <dbReference type="EMBL" id="TWO71601.1"/>
    </source>
</evidence>
<gene>
    <name evidence="5" type="ORF">FN976_09510</name>
</gene>
<dbReference type="OrthoDB" id="9813903at2"/>
<dbReference type="SMART" id="SM00052">
    <property type="entry name" value="EAL"/>
    <property type="match status" value="1"/>
</dbReference>
<dbReference type="NCBIfam" id="TIGR00254">
    <property type="entry name" value="GGDEF"/>
    <property type="match status" value="1"/>
</dbReference>
<dbReference type="InterPro" id="IPR035965">
    <property type="entry name" value="PAS-like_dom_sf"/>
</dbReference>
<dbReference type="SMART" id="SM00267">
    <property type="entry name" value="GGDEF"/>
    <property type="match status" value="1"/>
</dbReference>
<dbReference type="Proteomes" id="UP000318199">
    <property type="component" value="Unassembled WGS sequence"/>
</dbReference>
<organism evidence="5 6">
    <name type="scientific">Caenimonas sedimenti</name>
    <dbReference type="NCBI Taxonomy" id="2596921"/>
    <lineage>
        <taxon>Bacteria</taxon>
        <taxon>Pseudomonadati</taxon>
        <taxon>Pseudomonadota</taxon>
        <taxon>Betaproteobacteria</taxon>
        <taxon>Burkholderiales</taxon>
        <taxon>Comamonadaceae</taxon>
        <taxon>Caenimonas</taxon>
    </lineage>
</organism>
<dbReference type="RefSeq" id="WP_145892783.1">
    <property type="nucleotide sequence ID" value="NZ_VOBQ01000007.1"/>
</dbReference>
<dbReference type="Pfam" id="PF00990">
    <property type="entry name" value="GGDEF"/>
    <property type="match status" value="1"/>
</dbReference>
<feature type="domain" description="EAL" evidence="3">
    <location>
        <begin position="564"/>
        <end position="818"/>
    </location>
</feature>
<dbReference type="Gene3D" id="3.30.70.270">
    <property type="match status" value="1"/>
</dbReference>
<evidence type="ECO:0000259" key="2">
    <source>
        <dbReference type="PROSITE" id="PS50113"/>
    </source>
</evidence>
<dbReference type="SUPFAM" id="SSF141868">
    <property type="entry name" value="EAL domain-like"/>
    <property type="match status" value="1"/>
</dbReference>
<dbReference type="InterPro" id="IPR043128">
    <property type="entry name" value="Rev_trsase/Diguanyl_cyclase"/>
</dbReference>
<dbReference type="SMART" id="SM00091">
    <property type="entry name" value="PAS"/>
    <property type="match status" value="3"/>
</dbReference>
<dbReference type="InterPro" id="IPR000700">
    <property type="entry name" value="PAS-assoc_C"/>
</dbReference>
<comment type="caution">
    <text evidence="5">The sequence shown here is derived from an EMBL/GenBank/DDBJ whole genome shotgun (WGS) entry which is preliminary data.</text>
</comment>
<dbReference type="SMART" id="SM00086">
    <property type="entry name" value="PAC"/>
    <property type="match status" value="2"/>
</dbReference>
<keyword evidence="6" id="KW-1185">Reference proteome</keyword>
<dbReference type="CDD" id="cd01948">
    <property type="entry name" value="EAL"/>
    <property type="match status" value="1"/>
</dbReference>
<evidence type="ECO:0000259" key="4">
    <source>
        <dbReference type="PROSITE" id="PS50887"/>
    </source>
</evidence>
<dbReference type="InterPro" id="IPR029787">
    <property type="entry name" value="Nucleotide_cyclase"/>
</dbReference>
<dbReference type="InterPro" id="IPR001633">
    <property type="entry name" value="EAL_dom"/>
</dbReference>
<dbReference type="EMBL" id="VOBQ01000007">
    <property type="protein sequence ID" value="TWO71601.1"/>
    <property type="molecule type" value="Genomic_DNA"/>
</dbReference>
<dbReference type="SUPFAM" id="SSF55785">
    <property type="entry name" value="PYP-like sensor domain (PAS domain)"/>
    <property type="match status" value="3"/>
</dbReference>
<name>A0A562ZTA1_9BURK</name>
<dbReference type="Pfam" id="PF13426">
    <property type="entry name" value="PAS_9"/>
    <property type="match status" value="1"/>
</dbReference>